<protein>
    <recommendedName>
        <fullName evidence="3">ABC1 atypical kinase-like domain-containing protein</fullName>
    </recommendedName>
</protein>
<keyword evidence="2" id="KW-0812">Transmembrane</keyword>
<evidence type="ECO:0000256" key="2">
    <source>
        <dbReference type="SAM" id="Phobius"/>
    </source>
</evidence>
<dbReference type="PANTHER" id="PTHR45890">
    <property type="entry name" value="AARF DOMAIN CONTAINING KINASE 2 (PREDICTED)"/>
    <property type="match status" value="1"/>
</dbReference>
<dbReference type="InterPro" id="IPR004147">
    <property type="entry name" value="ABC1_dom"/>
</dbReference>
<dbReference type="InterPro" id="IPR052402">
    <property type="entry name" value="ADCK_kinase"/>
</dbReference>
<dbReference type="AlphaFoldDB" id="A0A7R9W948"/>
<accession>A0A7R9W948</accession>
<feature type="domain" description="ABC1 atypical kinase-like" evidence="3">
    <location>
        <begin position="75"/>
        <end position="409"/>
    </location>
</feature>
<feature type="region of interest" description="Disordered" evidence="1">
    <location>
        <begin position="334"/>
        <end position="363"/>
    </location>
</feature>
<dbReference type="PANTHER" id="PTHR45890:SF1">
    <property type="entry name" value="AARF DOMAIN CONTAINING KINASE 2"/>
    <property type="match status" value="1"/>
</dbReference>
<feature type="compositionally biased region" description="Basic and acidic residues" evidence="1">
    <location>
        <begin position="346"/>
        <end position="363"/>
    </location>
</feature>
<keyword evidence="2" id="KW-1133">Transmembrane helix</keyword>
<evidence type="ECO:0000256" key="1">
    <source>
        <dbReference type="SAM" id="MobiDB-lite"/>
    </source>
</evidence>
<name>A0A7R9W948_9STRA</name>
<gene>
    <name evidence="4" type="ORF">TDUB1175_LOCUS16761</name>
</gene>
<proteinExistence type="predicted"/>
<feature type="compositionally biased region" description="Acidic residues" evidence="1">
    <location>
        <begin position="334"/>
        <end position="345"/>
    </location>
</feature>
<keyword evidence="2" id="KW-0472">Membrane</keyword>
<evidence type="ECO:0000259" key="3">
    <source>
        <dbReference type="Pfam" id="PF03109"/>
    </source>
</evidence>
<sequence>MGLLVRACRLSWNFAPPVWTTWLAVLLPPFRRRVWFGMVGRSLAKSGPAFIKWGQWASTRADMFPDALCEAMSQLHSDAPAHKWSFTERTVEQSLCVPPGSLPEIFESFEMEPVASGSIAQVHRAVLRSDDDDDDDDDNEGVEHGTLVAVKVRHPRVSKLIDTDFRLMSIAADVVDHIPWMGWLRLRSSVEQFSHTMAAQAHLNVEAHHLEVLNHNFRNWKDVGFPKPFFSSAAVIMETFETGKVCTEVMDAYDRIAADGSEEDEELMLEDVGGSSGAAMDALYPGHRKMPVPMAKFIVGTGLSIYLKMLLIDNLMHADLHPGNLMLNVEEMLPEEDDDEDEESDYGNKEETDAAAKKSKADADAARRYRGHITMVDAGMVAQLDESESVNFIGLLSSLGEGDGRTAAEAVLRFSSDENAAAAALDDCGCDDTPPTGGGLTARQKEAFKRDMIKLFDEKCGGYGTDVDVGEVLRGVLGLIRDHHVRIDANYATLVVNALCIESLANRVCPSYNLLDGSKPLLTSFRKICQSKDGRVALCHRSKFRKAILKMGVPFLYLRKNLFDNDFFRRLEISRKLRRGQSPPVIVSSFFSGVVGLAGLLALVAKTAQENGLMIGLSSSSSLSSSDVLSSRRARSSAIGEADARTRREDDTIAVATRDPNAFLFGLFERWLRLEY</sequence>
<dbReference type="InterPro" id="IPR011009">
    <property type="entry name" value="Kinase-like_dom_sf"/>
</dbReference>
<dbReference type="EMBL" id="HBED01033457">
    <property type="protein sequence ID" value="CAD8317966.1"/>
    <property type="molecule type" value="Transcribed_RNA"/>
</dbReference>
<feature type="transmembrane region" description="Helical" evidence="2">
    <location>
        <begin position="585"/>
        <end position="605"/>
    </location>
</feature>
<evidence type="ECO:0000313" key="4">
    <source>
        <dbReference type="EMBL" id="CAD8317966.1"/>
    </source>
</evidence>
<reference evidence="4" key="1">
    <citation type="submission" date="2021-01" db="EMBL/GenBank/DDBJ databases">
        <authorList>
            <person name="Corre E."/>
            <person name="Pelletier E."/>
            <person name="Niang G."/>
            <person name="Scheremetjew M."/>
            <person name="Finn R."/>
            <person name="Kale V."/>
            <person name="Holt S."/>
            <person name="Cochrane G."/>
            <person name="Meng A."/>
            <person name="Brown T."/>
            <person name="Cohen L."/>
        </authorList>
    </citation>
    <scope>NUCLEOTIDE SEQUENCE</scope>
    <source>
        <strain evidence="4">CCMP147</strain>
    </source>
</reference>
<dbReference type="Pfam" id="PF03109">
    <property type="entry name" value="ABC1"/>
    <property type="match status" value="1"/>
</dbReference>
<organism evidence="4">
    <name type="scientific">Pseudictyota dubia</name>
    <dbReference type="NCBI Taxonomy" id="2749911"/>
    <lineage>
        <taxon>Eukaryota</taxon>
        <taxon>Sar</taxon>
        <taxon>Stramenopiles</taxon>
        <taxon>Ochrophyta</taxon>
        <taxon>Bacillariophyta</taxon>
        <taxon>Mediophyceae</taxon>
        <taxon>Biddulphiophycidae</taxon>
        <taxon>Eupodiscales</taxon>
        <taxon>Odontellaceae</taxon>
        <taxon>Pseudictyota</taxon>
    </lineage>
</organism>
<dbReference type="SUPFAM" id="SSF56112">
    <property type="entry name" value="Protein kinase-like (PK-like)"/>
    <property type="match status" value="1"/>
</dbReference>